<accession>A0A4V6A3D9</accession>
<name>A0A4V6A3D9_STECR</name>
<keyword evidence="1" id="KW-0472">Membrane</keyword>
<dbReference type="PANTHER" id="PTHR34851:SF5">
    <property type="entry name" value="MARVEL DOMAIN-CONTAINING PROTEIN"/>
    <property type="match status" value="1"/>
</dbReference>
<keyword evidence="1" id="KW-1133">Transmembrane helix</keyword>
<feature type="transmembrane region" description="Helical" evidence="1">
    <location>
        <begin position="24"/>
        <end position="46"/>
    </location>
</feature>
<dbReference type="AlphaFoldDB" id="A0A4V6A3D9"/>
<evidence type="ECO:0000256" key="1">
    <source>
        <dbReference type="SAM" id="Phobius"/>
    </source>
</evidence>
<reference evidence="2 3" key="1">
    <citation type="journal article" date="2015" name="Genome Biol.">
        <title>Comparative genomics of Steinernema reveals deeply conserved gene regulatory networks.</title>
        <authorList>
            <person name="Dillman A.R."/>
            <person name="Macchietto M."/>
            <person name="Porter C.F."/>
            <person name="Rogers A."/>
            <person name="Williams B."/>
            <person name="Antoshechkin I."/>
            <person name="Lee M.M."/>
            <person name="Goodwin Z."/>
            <person name="Lu X."/>
            <person name="Lewis E.E."/>
            <person name="Goodrich-Blair H."/>
            <person name="Stock S.P."/>
            <person name="Adams B.J."/>
            <person name="Sternberg P.W."/>
            <person name="Mortazavi A."/>
        </authorList>
    </citation>
    <scope>NUCLEOTIDE SEQUENCE [LARGE SCALE GENOMIC DNA]</scope>
    <source>
        <strain evidence="2 3">ALL</strain>
    </source>
</reference>
<proteinExistence type="predicted"/>
<keyword evidence="1" id="KW-0812">Transmembrane</keyword>
<sequence length="169" mass="19273">MDAHRGHENRCFFRLFHVKMGAKILAVQSVIKGLLRLGIAIYFFAAKEHEVAFTSFEVVYEIVRLIVACFALHGLNTTEAKLLKPYMFFQLFSSFQDLAYIIPNAYNQINKESGVRMDFSEADVFAIIIRAMINAGTLVTICVWCFQVVFKAYRCLLAERASTDKPLTN</sequence>
<gene>
    <name evidence="2" type="ORF">L596_016282</name>
</gene>
<comment type="caution">
    <text evidence="2">The sequence shown here is derived from an EMBL/GenBank/DDBJ whole genome shotgun (WGS) entry which is preliminary data.</text>
</comment>
<keyword evidence="3" id="KW-1185">Reference proteome</keyword>
<dbReference type="Proteomes" id="UP000298663">
    <property type="component" value="Unassembled WGS sequence"/>
</dbReference>
<reference evidence="2 3" key="2">
    <citation type="journal article" date="2019" name="G3 (Bethesda)">
        <title>Hybrid Assembly of the Genome of the Entomopathogenic Nematode Steinernema carpocapsae Identifies the X-Chromosome.</title>
        <authorList>
            <person name="Serra L."/>
            <person name="Macchietto M."/>
            <person name="Macias-Munoz A."/>
            <person name="McGill C.J."/>
            <person name="Rodriguez I.M."/>
            <person name="Rodriguez B."/>
            <person name="Murad R."/>
            <person name="Mortazavi A."/>
        </authorList>
    </citation>
    <scope>NUCLEOTIDE SEQUENCE [LARGE SCALE GENOMIC DNA]</scope>
    <source>
        <strain evidence="2 3">ALL</strain>
    </source>
</reference>
<evidence type="ECO:0000313" key="3">
    <source>
        <dbReference type="Proteomes" id="UP000298663"/>
    </source>
</evidence>
<organism evidence="2 3">
    <name type="scientific">Steinernema carpocapsae</name>
    <name type="common">Entomopathogenic nematode</name>
    <dbReference type="NCBI Taxonomy" id="34508"/>
    <lineage>
        <taxon>Eukaryota</taxon>
        <taxon>Metazoa</taxon>
        <taxon>Ecdysozoa</taxon>
        <taxon>Nematoda</taxon>
        <taxon>Chromadorea</taxon>
        <taxon>Rhabditida</taxon>
        <taxon>Tylenchina</taxon>
        <taxon>Panagrolaimomorpha</taxon>
        <taxon>Strongyloidoidea</taxon>
        <taxon>Steinernematidae</taxon>
        <taxon>Steinernema</taxon>
    </lineage>
</organism>
<evidence type="ECO:0000313" key="2">
    <source>
        <dbReference type="EMBL" id="TKR82585.1"/>
    </source>
</evidence>
<protein>
    <submittedName>
        <fullName evidence="2">Uncharacterized protein</fullName>
    </submittedName>
</protein>
<dbReference type="PANTHER" id="PTHR34851">
    <property type="entry name" value="PROTEIN CBG05235-RELATED"/>
    <property type="match status" value="1"/>
</dbReference>
<dbReference type="EMBL" id="AZBU02000004">
    <property type="protein sequence ID" value="TKR82585.1"/>
    <property type="molecule type" value="Genomic_DNA"/>
</dbReference>
<feature type="transmembrane region" description="Helical" evidence="1">
    <location>
        <begin position="126"/>
        <end position="150"/>
    </location>
</feature>